<reference evidence="2 3" key="1">
    <citation type="submission" date="2018-03" db="EMBL/GenBank/DDBJ databases">
        <title>Comparative genomics illustrates the genes involved in a hyperalkaliphilic mechanisms of Serpentinomonas isolated from highly-alkaline calcium-rich serpentinized springs.</title>
        <authorList>
            <person name="Suzuki S."/>
            <person name="Ishii S."/>
            <person name="Walworth N."/>
            <person name="Bird L."/>
            <person name="Kuenen J.G."/>
            <person name="Nealson K.H."/>
        </authorList>
    </citation>
    <scope>NUCLEOTIDE SEQUENCE [LARGE SCALE GENOMIC DNA]</scope>
    <source>
        <strain evidence="2 3">P1</strain>
    </source>
</reference>
<feature type="compositionally biased region" description="Polar residues" evidence="1">
    <location>
        <begin position="90"/>
        <end position="106"/>
    </location>
</feature>
<protein>
    <submittedName>
        <fullName evidence="2">Uncharacterized protein</fullName>
    </submittedName>
</protein>
<proteinExistence type="predicted"/>
<dbReference type="Proteomes" id="UP000238589">
    <property type="component" value="Unassembled WGS sequence"/>
</dbReference>
<dbReference type="AlphaFoldDB" id="A0A2S9K160"/>
<dbReference type="RefSeq" id="WP_105749531.1">
    <property type="nucleotide sequence ID" value="NZ_PVLQ01000088.1"/>
</dbReference>
<comment type="caution">
    <text evidence="2">The sequence shown here is derived from an EMBL/GenBank/DDBJ whole genome shotgun (WGS) entry which is preliminary data.</text>
</comment>
<sequence>MSSSATQLTLRQRIETTLLLHPGRGVALTRLYELLPGAATTQVRQRLKDLTKAGRVIRHGTIRYPTYQLVRAGDPLHRPAAASVAPAHSQHGQPKDQTAARPSSMTWPDAVQVQHLLTSVRSVPFSGIDWAAAMSRPGCQDHLLVPSRRGDVRVQHRGPMGICGARKHQNQTERGQP</sequence>
<organism evidence="2 3">
    <name type="scientific">Malikia granosa</name>
    <dbReference type="NCBI Taxonomy" id="263067"/>
    <lineage>
        <taxon>Bacteria</taxon>
        <taxon>Pseudomonadati</taxon>
        <taxon>Pseudomonadota</taxon>
        <taxon>Betaproteobacteria</taxon>
        <taxon>Burkholderiales</taxon>
        <taxon>Comamonadaceae</taxon>
        <taxon>Malikia</taxon>
    </lineage>
</organism>
<evidence type="ECO:0000313" key="3">
    <source>
        <dbReference type="Proteomes" id="UP000238589"/>
    </source>
</evidence>
<gene>
    <name evidence="2" type="ORF">C6P64_15950</name>
</gene>
<dbReference type="EMBL" id="PVLQ01000088">
    <property type="protein sequence ID" value="PRD64155.1"/>
    <property type="molecule type" value="Genomic_DNA"/>
</dbReference>
<evidence type="ECO:0000313" key="2">
    <source>
        <dbReference type="EMBL" id="PRD64155.1"/>
    </source>
</evidence>
<name>A0A2S9K160_9BURK</name>
<evidence type="ECO:0000256" key="1">
    <source>
        <dbReference type="SAM" id="MobiDB-lite"/>
    </source>
</evidence>
<feature type="region of interest" description="Disordered" evidence="1">
    <location>
        <begin position="79"/>
        <end position="106"/>
    </location>
</feature>
<keyword evidence="3" id="KW-1185">Reference proteome</keyword>
<accession>A0A2S9K160</accession>